<gene>
    <name evidence="1" type="ORF">GCM10009030_40040</name>
</gene>
<name>A0A830GT17_9EURY</name>
<organism evidence="1 2">
    <name type="scientific">Haloarcula pellucida</name>
    <dbReference type="NCBI Taxonomy" id="1427151"/>
    <lineage>
        <taxon>Archaea</taxon>
        <taxon>Methanobacteriati</taxon>
        <taxon>Methanobacteriota</taxon>
        <taxon>Stenosarchaea group</taxon>
        <taxon>Halobacteria</taxon>
        <taxon>Halobacteriales</taxon>
        <taxon>Haloarculaceae</taxon>
        <taxon>Haloarcula</taxon>
    </lineage>
</organism>
<evidence type="ECO:0000313" key="2">
    <source>
        <dbReference type="Proteomes" id="UP000605784"/>
    </source>
</evidence>
<dbReference type="AlphaFoldDB" id="A0A830GT17"/>
<reference evidence="1" key="2">
    <citation type="submission" date="2020-09" db="EMBL/GenBank/DDBJ databases">
        <authorList>
            <person name="Sun Q."/>
            <person name="Ohkuma M."/>
        </authorList>
    </citation>
    <scope>NUCLEOTIDE SEQUENCE</scope>
    <source>
        <strain evidence="1">JCM 17820</strain>
    </source>
</reference>
<protein>
    <submittedName>
        <fullName evidence="1">Uncharacterized protein</fullName>
    </submittedName>
</protein>
<comment type="caution">
    <text evidence="1">The sequence shown here is derived from an EMBL/GenBank/DDBJ whole genome shotgun (WGS) entry which is preliminary data.</text>
</comment>
<reference evidence="1" key="1">
    <citation type="journal article" date="2014" name="Int. J. Syst. Evol. Microbiol.">
        <title>Complete genome sequence of Corynebacterium casei LMG S-19264T (=DSM 44701T), isolated from a smear-ripened cheese.</title>
        <authorList>
            <consortium name="US DOE Joint Genome Institute (JGI-PGF)"/>
            <person name="Walter F."/>
            <person name="Albersmeier A."/>
            <person name="Kalinowski J."/>
            <person name="Ruckert C."/>
        </authorList>
    </citation>
    <scope>NUCLEOTIDE SEQUENCE</scope>
    <source>
        <strain evidence="1">JCM 17820</strain>
    </source>
</reference>
<sequence length="81" mass="9010">MGQSAAHINTLNNIKGQGLIHVVDLINGKMRGPKIHQCIKRMEYINKKSSERATPSDTKLGQGSRLVGFIGTDVNFKYERV</sequence>
<proteinExistence type="predicted"/>
<dbReference type="EMBL" id="BMOU01000031">
    <property type="protein sequence ID" value="GGO03957.1"/>
    <property type="molecule type" value="Genomic_DNA"/>
</dbReference>
<dbReference type="Proteomes" id="UP000605784">
    <property type="component" value="Unassembled WGS sequence"/>
</dbReference>
<evidence type="ECO:0000313" key="1">
    <source>
        <dbReference type="EMBL" id="GGO03957.1"/>
    </source>
</evidence>
<accession>A0A830GT17</accession>
<keyword evidence="2" id="KW-1185">Reference proteome</keyword>